<reference evidence="1 2" key="1">
    <citation type="submission" date="2020-03" db="EMBL/GenBank/DDBJ databases">
        <title>Draft genome sequence of environmentally isolated cultures.</title>
        <authorList>
            <person name="Wilson H.S."/>
            <person name="De Leon M.E."/>
        </authorList>
    </citation>
    <scope>NUCLEOTIDE SEQUENCE [LARGE SCALE GENOMIC DNA]</scope>
    <source>
        <strain evidence="1 2">HSC-31F16</strain>
    </source>
</reference>
<dbReference type="Proteomes" id="UP001515641">
    <property type="component" value="Unassembled WGS sequence"/>
</dbReference>
<evidence type="ECO:0000313" key="2">
    <source>
        <dbReference type="Proteomes" id="UP001515641"/>
    </source>
</evidence>
<name>A0ABX0LFE1_9NEIS</name>
<organism evidence="1 2">
    <name type="scientific">Chromobacterium fluminis</name>
    <dbReference type="NCBI Taxonomy" id="3044269"/>
    <lineage>
        <taxon>Bacteria</taxon>
        <taxon>Pseudomonadati</taxon>
        <taxon>Pseudomonadota</taxon>
        <taxon>Betaproteobacteria</taxon>
        <taxon>Neisseriales</taxon>
        <taxon>Chromobacteriaceae</taxon>
        <taxon>Chromobacterium</taxon>
    </lineage>
</organism>
<sequence>MNTLLLIEDDATLGDGLSRFLEDAGYRCLWLG</sequence>
<proteinExistence type="predicted"/>
<dbReference type="EMBL" id="JAAOMA010000051">
    <property type="protein sequence ID" value="NHR08141.1"/>
    <property type="molecule type" value="Genomic_DNA"/>
</dbReference>
<accession>A0ABX0LFE1</accession>
<gene>
    <name evidence="1" type="ORF">HA052_23400</name>
</gene>
<protein>
    <submittedName>
        <fullName evidence="1">Response regulator transcription factor</fullName>
    </submittedName>
</protein>
<comment type="caution">
    <text evidence="1">The sequence shown here is derived from an EMBL/GenBank/DDBJ whole genome shotgun (WGS) entry which is preliminary data.</text>
</comment>
<feature type="non-terminal residue" evidence="1">
    <location>
        <position position="32"/>
    </location>
</feature>
<evidence type="ECO:0000313" key="1">
    <source>
        <dbReference type="EMBL" id="NHR08141.1"/>
    </source>
</evidence>
<keyword evidence="2" id="KW-1185">Reference proteome</keyword>